<accession>K6YDD4</accession>
<keyword evidence="1" id="KW-1133">Transmembrane helix</keyword>
<feature type="transmembrane region" description="Helical" evidence="1">
    <location>
        <begin position="12"/>
        <end position="37"/>
    </location>
</feature>
<dbReference type="eggNOG" id="ENOG5033ESC">
    <property type="taxonomic scope" value="Bacteria"/>
</dbReference>
<protein>
    <submittedName>
        <fullName evidence="2">Integral membrane protein TerC</fullName>
    </submittedName>
</protein>
<sequence>MKKTIRITLGAVLSAIGVVFAILPGSILFLLGGLLLLSYDIPLARRWLQKCQNGMTISARKLDRYILNRKYR</sequence>
<comment type="caution">
    <text evidence="2">The sequence shown here is derived from an EMBL/GenBank/DDBJ whole genome shotgun (WGS) entry which is preliminary data.</text>
</comment>
<keyword evidence="1" id="KW-0472">Membrane</keyword>
<evidence type="ECO:0000313" key="3">
    <source>
        <dbReference type="Proteomes" id="UP000006334"/>
    </source>
</evidence>
<dbReference type="Proteomes" id="UP000006334">
    <property type="component" value="Unassembled WGS sequence"/>
</dbReference>
<evidence type="ECO:0000313" key="2">
    <source>
        <dbReference type="EMBL" id="GAC14658.1"/>
    </source>
</evidence>
<dbReference type="RefSeq" id="WP_008844474.1">
    <property type="nucleotide sequence ID" value="NZ_BAEN01000038.1"/>
</dbReference>
<keyword evidence="1" id="KW-0812">Transmembrane</keyword>
<evidence type="ECO:0000256" key="1">
    <source>
        <dbReference type="SAM" id="Phobius"/>
    </source>
</evidence>
<dbReference type="AlphaFoldDB" id="K6YDD4"/>
<dbReference type="STRING" id="1127673.GLIP_2030"/>
<reference evidence="2 3" key="1">
    <citation type="journal article" date="2017" name="Antonie Van Leeuwenhoek">
        <title>Rhizobium rhizosphaerae sp. nov., a novel species isolated from rice rhizosphere.</title>
        <authorList>
            <person name="Zhao J.J."/>
            <person name="Zhang J."/>
            <person name="Zhang R.J."/>
            <person name="Zhang C.W."/>
            <person name="Yin H.Q."/>
            <person name="Zhang X.X."/>
        </authorList>
    </citation>
    <scope>NUCLEOTIDE SEQUENCE [LARGE SCALE GENOMIC DNA]</scope>
    <source>
        <strain evidence="2 3">E3</strain>
    </source>
</reference>
<name>K6YDD4_9ALTE</name>
<dbReference type="EMBL" id="BAEN01000038">
    <property type="protein sequence ID" value="GAC14658.1"/>
    <property type="molecule type" value="Genomic_DNA"/>
</dbReference>
<organism evidence="2 3">
    <name type="scientific">Aliiglaciecola lipolytica E3</name>
    <dbReference type="NCBI Taxonomy" id="1127673"/>
    <lineage>
        <taxon>Bacteria</taxon>
        <taxon>Pseudomonadati</taxon>
        <taxon>Pseudomonadota</taxon>
        <taxon>Gammaproteobacteria</taxon>
        <taxon>Alteromonadales</taxon>
        <taxon>Alteromonadaceae</taxon>
        <taxon>Aliiglaciecola</taxon>
    </lineage>
</organism>
<gene>
    <name evidence="2" type="ORF">GLIP_2030</name>
</gene>
<proteinExistence type="predicted"/>
<keyword evidence="3" id="KW-1185">Reference proteome</keyword>